<accession>A0A8J6NVE4</accession>
<dbReference type="InterPro" id="IPR036890">
    <property type="entry name" value="HATPase_C_sf"/>
</dbReference>
<proteinExistence type="predicted"/>
<name>A0A8J6NVE4_9BACT</name>
<sequence length="281" mass="30937">MIYKLSNVGSNRDGFAALAALSETTSDLEYSSLELSFASVSWFDANMAAPLGAILACVRDRYNTVSIVDLAWGQLSILQRNGFLDGFGYPAPGNWGGTVLPYKRFKTTDANRFYDYIDEFLPGKGLPEMTSDFSLQFQQSLGEIFINSQTHSDSTLGVFVCGQFYPSKQRLDISIADAGITIPGRVNRRFKINAQPLRALRWALVEGHTTKEDAPGGVGLKLLKGFVALNGGRMQIASGRAFWQFQKGTEVFNDLEHEFPGTIVNLEIQTADSKSYSAKDI</sequence>
<evidence type="ECO:0000313" key="2">
    <source>
        <dbReference type="Proteomes" id="UP000603434"/>
    </source>
</evidence>
<organism evidence="1 2">
    <name type="scientific">Candidatus Desulfatibia profunda</name>
    <dbReference type="NCBI Taxonomy" id="2841695"/>
    <lineage>
        <taxon>Bacteria</taxon>
        <taxon>Pseudomonadati</taxon>
        <taxon>Thermodesulfobacteriota</taxon>
        <taxon>Desulfobacteria</taxon>
        <taxon>Desulfobacterales</taxon>
        <taxon>Desulfobacterales incertae sedis</taxon>
        <taxon>Candidatus Desulfatibia</taxon>
    </lineage>
</organism>
<protein>
    <submittedName>
        <fullName evidence="1">ATP-binding protein</fullName>
    </submittedName>
</protein>
<dbReference type="Proteomes" id="UP000603434">
    <property type="component" value="Unassembled WGS sequence"/>
</dbReference>
<dbReference type="AlphaFoldDB" id="A0A8J6NVE4"/>
<dbReference type="Gene3D" id="3.30.565.10">
    <property type="entry name" value="Histidine kinase-like ATPase, C-terminal domain"/>
    <property type="match status" value="1"/>
</dbReference>
<dbReference type="GO" id="GO:0005524">
    <property type="term" value="F:ATP binding"/>
    <property type="evidence" value="ECO:0007669"/>
    <property type="project" value="UniProtKB-KW"/>
</dbReference>
<comment type="caution">
    <text evidence="1">The sequence shown here is derived from an EMBL/GenBank/DDBJ whole genome shotgun (WGS) entry which is preliminary data.</text>
</comment>
<gene>
    <name evidence="1" type="ORF">H8E23_16480</name>
</gene>
<keyword evidence="1" id="KW-0067">ATP-binding</keyword>
<dbReference type="EMBL" id="JACNJH010000241">
    <property type="protein sequence ID" value="MBC8362982.1"/>
    <property type="molecule type" value="Genomic_DNA"/>
</dbReference>
<keyword evidence="1" id="KW-0547">Nucleotide-binding</keyword>
<reference evidence="1 2" key="1">
    <citation type="submission" date="2020-08" db="EMBL/GenBank/DDBJ databases">
        <title>Bridging the membrane lipid divide: bacteria of the FCB group superphylum have the potential to synthesize archaeal ether lipids.</title>
        <authorList>
            <person name="Villanueva L."/>
            <person name="Von Meijenfeldt F.A.B."/>
            <person name="Westbye A.B."/>
            <person name="Yadav S."/>
            <person name="Hopmans E.C."/>
            <person name="Dutilh B.E."/>
            <person name="Sinninghe Damste J.S."/>
        </authorList>
    </citation>
    <scope>NUCLEOTIDE SEQUENCE [LARGE SCALE GENOMIC DNA]</scope>
    <source>
        <strain evidence="1">NIOZ-UU30</strain>
    </source>
</reference>
<evidence type="ECO:0000313" key="1">
    <source>
        <dbReference type="EMBL" id="MBC8362982.1"/>
    </source>
</evidence>